<proteinExistence type="predicted"/>
<organism evidence="1 2">
    <name type="scientific">Microbacterium hydrocarbonoxydans</name>
    <dbReference type="NCBI Taxonomy" id="273678"/>
    <lineage>
        <taxon>Bacteria</taxon>
        <taxon>Bacillati</taxon>
        <taxon>Actinomycetota</taxon>
        <taxon>Actinomycetes</taxon>
        <taxon>Micrococcales</taxon>
        <taxon>Microbacteriaceae</taxon>
        <taxon>Microbacterium</taxon>
    </lineage>
</organism>
<dbReference type="InterPro" id="IPR023833">
    <property type="entry name" value="Signal_pept_SipW-depend-type"/>
</dbReference>
<evidence type="ECO:0000313" key="2">
    <source>
        <dbReference type="Proteomes" id="UP000033900"/>
    </source>
</evidence>
<keyword evidence="2" id="KW-1185">Reference proteome</keyword>
<protein>
    <recommendedName>
        <fullName evidence="3">SipW-cognate class signal peptide</fullName>
    </recommendedName>
</protein>
<dbReference type="EMBL" id="JYJB01000005">
    <property type="protein sequence ID" value="KJL48839.1"/>
    <property type="molecule type" value="Genomic_DNA"/>
</dbReference>
<dbReference type="STRING" id="273678.RS84_00467"/>
<dbReference type="NCBIfam" id="TIGR04088">
    <property type="entry name" value="cognate_SipW"/>
    <property type="match status" value="1"/>
</dbReference>
<accession>A0A0M2HWM0</accession>
<dbReference type="Proteomes" id="UP000033900">
    <property type="component" value="Unassembled WGS sequence"/>
</dbReference>
<dbReference type="PATRIC" id="fig|273678.4.peg.460"/>
<comment type="caution">
    <text evidence="1">The sequence shown here is derived from an EMBL/GenBank/DDBJ whole genome shotgun (WGS) entry which is preliminary data.</text>
</comment>
<reference evidence="1 2" key="1">
    <citation type="submission" date="2015-02" db="EMBL/GenBank/DDBJ databases">
        <title>Draft genome sequences of ten Microbacterium spp. with emphasis on heavy metal contaminated environments.</title>
        <authorList>
            <person name="Corretto E."/>
        </authorList>
    </citation>
    <scope>NUCLEOTIDE SEQUENCE [LARGE SCALE GENOMIC DNA]</scope>
    <source>
        <strain evidence="1 2">SA35</strain>
    </source>
</reference>
<dbReference type="AlphaFoldDB" id="A0A0M2HWM0"/>
<dbReference type="OrthoDB" id="4949761at2"/>
<evidence type="ECO:0008006" key="3">
    <source>
        <dbReference type="Google" id="ProtNLM"/>
    </source>
</evidence>
<dbReference type="RefSeq" id="WP_045256159.1">
    <property type="nucleotide sequence ID" value="NZ_JYJB01000005.1"/>
</dbReference>
<gene>
    <name evidence="1" type="ORF">RS84_00467</name>
</gene>
<evidence type="ECO:0000313" key="1">
    <source>
        <dbReference type="EMBL" id="KJL48839.1"/>
    </source>
</evidence>
<name>A0A0M2HWM0_9MICO</name>
<sequence>MNTRRQLRDARRLRSRRIRALLAGGLVLGVGAAATLAAWNDSEFGSGSFTAGTFNIVGATDGATFSQHPTSPGATLSFALPTTAGAMTPGDKVYALFSVKTVTPSMAGTVQLKAASGNASGLGAQLTYTVKTVSTTNGCTAANWASIPVTTGLPSGAALTVGATSTQVLNKDGGNQINYCFEFVMNVGAPTTVQGTSQTATWELAATSTP</sequence>